<keyword evidence="4" id="KW-0547">Nucleotide-binding</keyword>
<dbReference type="EMBL" id="JBJQOH010000003">
    <property type="protein sequence ID" value="KAL3692188.1"/>
    <property type="molecule type" value="Genomic_DNA"/>
</dbReference>
<dbReference type="AlphaFoldDB" id="A0ABD3HLC3"/>
<evidence type="ECO:0000256" key="3">
    <source>
        <dbReference type="ARBA" id="ARBA00022694"/>
    </source>
</evidence>
<evidence type="ECO:0000313" key="8">
    <source>
        <dbReference type="EMBL" id="KAL3692188.1"/>
    </source>
</evidence>
<accession>A0ABD3HLC3</accession>
<dbReference type="GO" id="GO:0032267">
    <property type="term" value="F:tRNA(Ile)-lysidine synthase activity"/>
    <property type="evidence" value="ECO:0007669"/>
    <property type="project" value="UniProtKB-EC"/>
</dbReference>
<evidence type="ECO:0000256" key="2">
    <source>
        <dbReference type="ARBA" id="ARBA00022598"/>
    </source>
</evidence>
<keyword evidence="3" id="KW-0819">tRNA processing</keyword>
<evidence type="ECO:0000256" key="5">
    <source>
        <dbReference type="ARBA" id="ARBA00022840"/>
    </source>
</evidence>
<dbReference type="InterPro" id="IPR014729">
    <property type="entry name" value="Rossmann-like_a/b/a_fold"/>
</dbReference>
<dbReference type="Proteomes" id="UP001633002">
    <property type="component" value="Unassembled WGS sequence"/>
</dbReference>
<dbReference type="HAMAP" id="MF_01161">
    <property type="entry name" value="tRNA_Ile_lys_synt"/>
    <property type="match status" value="1"/>
</dbReference>
<organism evidence="8 9">
    <name type="scientific">Riccia sorocarpa</name>
    <dbReference type="NCBI Taxonomy" id="122646"/>
    <lineage>
        <taxon>Eukaryota</taxon>
        <taxon>Viridiplantae</taxon>
        <taxon>Streptophyta</taxon>
        <taxon>Embryophyta</taxon>
        <taxon>Marchantiophyta</taxon>
        <taxon>Marchantiopsida</taxon>
        <taxon>Marchantiidae</taxon>
        <taxon>Marchantiales</taxon>
        <taxon>Ricciaceae</taxon>
        <taxon>Riccia</taxon>
    </lineage>
</organism>
<sequence>MISSAEGTYLAALQAVEWYGHNRAASLHDNSWKRSEEGEDKDLRRLNKRGKKLNPSDDSVDRKEMDGRQFNWDDVDARFAEQMRLARLTPSHDIGIAVSGGADSIALCLLMTRWKRQLMLGGRQRCGRSVGFVVDHNLREESAEEAVLVKEWVCNLGIHCEILKCQWPRGKPSGGHIQEAARYARYALLSQACRKSGVEALLTAHHADDQAELFILRLSRRSDIAGLAGMAFASELPPALSDNCRPLLVLIRPLLRFTKRELYAVCQESSQAWVEDPTNTNLAFTRNRIRKELQDQQYSVPLRKELPKLMEYCRQMRSIIDRDRDILLHDVAQISQEFGTVTIDLQKLASRGLTDLVTHRALASILQFVGQRERSPRGRAVEMLLERLRSGTLQGACTVGGCYIFPSPGTKGSKAIVCFSPDSPPTSGQLEAYTQQLDTASLSQSCGPKRVDNLPLGDPIIVAGDSGFSASGTFSTKRPPRSIEDFKSLGLLSEEGASLLQKLTSDNSIDTAGSASVNQLTGTRKLTSITDRMMQRIAVGETQYFMNRYCVSLIQKPAEFSTANSSGDSFCGFQQGPFLIRHFKDHDWDYLFQLVEDRLHTPTQGCAWTCRVVQDSNTEERRCNNIEGRHTGRQANPFMDFFPRQVYQKMSHALGSCKEPLNRAHSKAIETAARCDSERMLTAKKALAVLRGIPKPVRRSQPVLATYDGLLLSLPCAGFYHCKFLSLTAKFRPRAAFGGGKAVWH</sequence>
<protein>
    <recommendedName>
        <fullName evidence="1">tRNA(Ile)-lysidine synthetase</fullName>
        <ecNumber evidence="1">6.3.4.19</ecNumber>
    </recommendedName>
</protein>
<comment type="caution">
    <text evidence="8">The sequence shown here is derived from an EMBL/GenBank/DDBJ whole genome shotgun (WGS) entry which is preliminary data.</text>
</comment>
<proteinExistence type="inferred from homology"/>
<dbReference type="EC" id="6.3.4.19" evidence="1"/>
<dbReference type="InterPro" id="IPR012795">
    <property type="entry name" value="tRNA_Ile_lys_synt_N"/>
</dbReference>
<evidence type="ECO:0000313" key="9">
    <source>
        <dbReference type="Proteomes" id="UP001633002"/>
    </source>
</evidence>
<dbReference type="PANTHER" id="PTHR43033:SF5">
    <property type="entry name" value="TRNA(ILE)-LYSIDINE SYNTHETASE"/>
    <property type="match status" value="1"/>
</dbReference>
<keyword evidence="9" id="KW-1185">Reference proteome</keyword>
<keyword evidence="2" id="KW-0436">Ligase</keyword>
<dbReference type="InterPro" id="IPR012094">
    <property type="entry name" value="tRNA_Ile_lys_synt"/>
</dbReference>
<dbReference type="SUPFAM" id="SSF52402">
    <property type="entry name" value="Adenine nucleotide alpha hydrolases-like"/>
    <property type="match status" value="1"/>
</dbReference>
<dbReference type="InterPro" id="IPR011063">
    <property type="entry name" value="TilS/TtcA_N"/>
</dbReference>
<gene>
    <name evidence="8" type="ORF">R1sor_005839</name>
</gene>
<dbReference type="PANTHER" id="PTHR43033">
    <property type="entry name" value="TRNA(ILE)-LYSIDINE SYNTHASE-RELATED"/>
    <property type="match status" value="1"/>
</dbReference>
<name>A0ABD3HLC3_9MARC</name>
<evidence type="ECO:0000256" key="4">
    <source>
        <dbReference type="ARBA" id="ARBA00022741"/>
    </source>
</evidence>
<dbReference type="CDD" id="cd01992">
    <property type="entry name" value="TilS_N"/>
    <property type="match status" value="1"/>
</dbReference>
<dbReference type="GO" id="GO:0008033">
    <property type="term" value="P:tRNA processing"/>
    <property type="evidence" value="ECO:0007669"/>
    <property type="project" value="UniProtKB-KW"/>
</dbReference>
<reference evidence="8 9" key="1">
    <citation type="submission" date="2024-09" db="EMBL/GenBank/DDBJ databases">
        <title>Chromosome-scale assembly of Riccia sorocarpa.</title>
        <authorList>
            <person name="Paukszto L."/>
        </authorList>
    </citation>
    <scope>NUCLEOTIDE SEQUENCE [LARGE SCALE GENOMIC DNA]</scope>
    <source>
        <strain evidence="8">LP-2024</strain>
        <tissue evidence="8">Aerial parts of the thallus</tissue>
    </source>
</reference>
<dbReference type="Pfam" id="PF01171">
    <property type="entry name" value="ATP_bind_3"/>
    <property type="match status" value="1"/>
</dbReference>
<dbReference type="Gene3D" id="3.40.50.620">
    <property type="entry name" value="HUPs"/>
    <property type="match status" value="1"/>
</dbReference>
<evidence type="ECO:0000259" key="7">
    <source>
        <dbReference type="Pfam" id="PF01171"/>
    </source>
</evidence>
<evidence type="ECO:0000256" key="1">
    <source>
        <dbReference type="ARBA" id="ARBA00013267"/>
    </source>
</evidence>
<comment type="catalytic activity">
    <reaction evidence="6">
        <text>cytidine(34) in tRNA(Ile2) + L-lysine + ATP = lysidine(34) in tRNA(Ile2) + AMP + diphosphate + H(+)</text>
        <dbReference type="Rhea" id="RHEA:43744"/>
        <dbReference type="Rhea" id="RHEA-COMP:10625"/>
        <dbReference type="Rhea" id="RHEA-COMP:10670"/>
        <dbReference type="ChEBI" id="CHEBI:15378"/>
        <dbReference type="ChEBI" id="CHEBI:30616"/>
        <dbReference type="ChEBI" id="CHEBI:32551"/>
        <dbReference type="ChEBI" id="CHEBI:33019"/>
        <dbReference type="ChEBI" id="CHEBI:82748"/>
        <dbReference type="ChEBI" id="CHEBI:83665"/>
        <dbReference type="ChEBI" id="CHEBI:456215"/>
        <dbReference type="EC" id="6.3.4.19"/>
    </reaction>
</comment>
<dbReference type="GO" id="GO:0005524">
    <property type="term" value="F:ATP binding"/>
    <property type="evidence" value="ECO:0007669"/>
    <property type="project" value="UniProtKB-KW"/>
</dbReference>
<feature type="domain" description="tRNA(Ile)-lysidine/2-thiocytidine synthase N-terminal" evidence="7">
    <location>
        <begin position="94"/>
        <end position="292"/>
    </location>
</feature>
<keyword evidence="5" id="KW-0067">ATP-binding</keyword>
<evidence type="ECO:0000256" key="6">
    <source>
        <dbReference type="ARBA" id="ARBA00048539"/>
    </source>
</evidence>
<dbReference type="NCBIfam" id="TIGR02432">
    <property type="entry name" value="lysidine_TilS_N"/>
    <property type="match status" value="1"/>
</dbReference>